<name>A0A2M8KU80_9BACT</name>
<organism evidence="1 2">
    <name type="scientific">Candidatus Roizmanbacteria bacterium CG10_big_fil_rev_8_21_14_0_10_45_7</name>
    <dbReference type="NCBI Taxonomy" id="1974854"/>
    <lineage>
        <taxon>Bacteria</taxon>
        <taxon>Candidatus Roizmaniibacteriota</taxon>
    </lineage>
</organism>
<comment type="caution">
    <text evidence="1">The sequence shown here is derived from an EMBL/GenBank/DDBJ whole genome shotgun (WGS) entry which is preliminary data.</text>
</comment>
<reference evidence="2" key="1">
    <citation type="submission" date="2017-09" db="EMBL/GenBank/DDBJ databases">
        <title>Depth-based differentiation of microbial function through sediment-hosted aquifers and enrichment of novel symbionts in the deep terrestrial subsurface.</title>
        <authorList>
            <person name="Probst A.J."/>
            <person name="Ladd B."/>
            <person name="Jarett J.K."/>
            <person name="Geller-Mcgrath D.E."/>
            <person name="Sieber C.M.K."/>
            <person name="Emerson J.B."/>
            <person name="Anantharaman K."/>
            <person name="Thomas B.C."/>
            <person name="Malmstrom R."/>
            <person name="Stieglmeier M."/>
            <person name="Klingl A."/>
            <person name="Woyke T."/>
            <person name="Ryan C.M."/>
            <person name="Banfield J.F."/>
        </authorList>
    </citation>
    <scope>NUCLEOTIDE SEQUENCE [LARGE SCALE GENOMIC DNA]</scope>
</reference>
<proteinExistence type="predicted"/>
<gene>
    <name evidence="1" type="ORF">COU89_03205</name>
</gene>
<sequence length="71" mass="8107">MTAMAVSFYDVKAKAMVEVPDNKLKKTKYERTTKSGSKQVRYALRGETSDGRKLTKFVNQQTWESTNAPME</sequence>
<evidence type="ECO:0000313" key="2">
    <source>
        <dbReference type="Proteomes" id="UP000231569"/>
    </source>
</evidence>
<dbReference type="Proteomes" id="UP000231569">
    <property type="component" value="Unassembled WGS sequence"/>
</dbReference>
<dbReference type="AlphaFoldDB" id="A0A2M8KU80"/>
<protein>
    <submittedName>
        <fullName evidence="1">Uncharacterized protein</fullName>
    </submittedName>
</protein>
<evidence type="ECO:0000313" key="1">
    <source>
        <dbReference type="EMBL" id="PJE63459.1"/>
    </source>
</evidence>
<accession>A0A2M8KU80</accession>
<dbReference type="EMBL" id="PFEE01000066">
    <property type="protein sequence ID" value="PJE63459.1"/>
    <property type="molecule type" value="Genomic_DNA"/>
</dbReference>